<accession>A0ABS2UKT9</accession>
<feature type="compositionally biased region" description="Low complexity" evidence="3">
    <location>
        <begin position="23"/>
        <end position="33"/>
    </location>
</feature>
<proteinExistence type="predicted"/>
<dbReference type="Gene3D" id="3.90.79.10">
    <property type="entry name" value="Nucleoside Triphosphate Pyrophosphohydrolase"/>
    <property type="match status" value="1"/>
</dbReference>
<organism evidence="5 6">
    <name type="scientific">Streptomyces zhihengii</name>
    <dbReference type="NCBI Taxonomy" id="1818004"/>
    <lineage>
        <taxon>Bacteria</taxon>
        <taxon>Bacillati</taxon>
        <taxon>Actinomycetota</taxon>
        <taxon>Actinomycetes</taxon>
        <taxon>Kitasatosporales</taxon>
        <taxon>Streptomycetaceae</taxon>
        <taxon>Streptomyces</taxon>
    </lineage>
</organism>
<evidence type="ECO:0000256" key="1">
    <source>
        <dbReference type="ARBA" id="ARBA00001946"/>
    </source>
</evidence>
<dbReference type="InterPro" id="IPR000086">
    <property type="entry name" value="NUDIX_hydrolase_dom"/>
</dbReference>
<feature type="domain" description="Nudix hydrolase" evidence="4">
    <location>
        <begin position="31"/>
        <end position="163"/>
    </location>
</feature>
<evidence type="ECO:0000259" key="4">
    <source>
        <dbReference type="PROSITE" id="PS51462"/>
    </source>
</evidence>
<evidence type="ECO:0000313" key="5">
    <source>
        <dbReference type="EMBL" id="MBM9617325.1"/>
    </source>
</evidence>
<reference evidence="5 6" key="1">
    <citation type="journal article" date="2016" name="Arch. Microbiol.">
        <title>Streptomyces zhihengii sp. nov., isolated from rhizospheric soil of Psammosilene tunicoides.</title>
        <authorList>
            <person name="Huang M.J."/>
            <person name="Fei J.J."/>
            <person name="Salam N."/>
            <person name="Kim C.J."/>
            <person name="Hozzein W.N."/>
            <person name="Xiao M."/>
            <person name="Huang H.Q."/>
            <person name="Li W.J."/>
        </authorList>
    </citation>
    <scope>NUCLEOTIDE SEQUENCE [LARGE SCALE GENOMIC DNA]</scope>
    <source>
        <strain evidence="5 6">YIM T102</strain>
    </source>
</reference>
<dbReference type="PROSITE" id="PS51462">
    <property type="entry name" value="NUDIX"/>
    <property type="match status" value="1"/>
</dbReference>
<feature type="region of interest" description="Disordered" evidence="3">
    <location>
        <begin position="1"/>
        <end position="33"/>
    </location>
</feature>
<dbReference type="Pfam" id="PF00293">
    <property type="entry name" value="NUDIX"/>
    <property type="match status" value="1"/>
</dbReference>
<evidence type="ECO:0000256" key="3">
    <source>
        <dbReference type="SAM" id="MobiDB-lite"/>
    </source>
</evidence>
<dbReference type="PANTHER" id="PTHR43046">
    <property type="entry name" value="GDP-MANNOSE MANNOSYL HYDROLASE"/>
    <property type="match status" value="1"/>
</dbReference>
<dbReference type="SUPFAM" id="SSF55811">
    <property type="entry name" value="Nudix"/>
    <property type="match status" value="1"/>
</dbReference>
<dbReference type="Proteomes" id="UP000664109">
    <property type="component" value="Unassembled WGS sequence"/>
</dbReference>
<keyword evidence="2" id="KW-0378">Hydrolase</keyword>
<comment type="cofactor">
    <cofactor evidence="1">
        <name>Mg(2+)</name>
        <dbReference type="ChEBI" id="CHEBI:18420"/>
    </cofactor>
</comment>
<name>A0ABS2UKT9_9ACTN</name>
<protein>
    <submittedName>
        <fullName evidence="5">NUDIX domain-containing protein</fullName>
    </submittedName>
</protein>
<evidence type="ECO:0000256" key="2">
    <source>
        <dbReference type="ARBA" id="ARBA00022801"/>
    </source>
</evidence>
<feature type="compositionally biased region" description="Pro residues" evidence="3">
    <location>
        <begin position="1"/>
        <end position="19"/>
    </location>
</feature>
<dbReference type="CDD" id="cd04683">
    <property type="entry name" value="NUDIX_Hydrolase"/>
    <property type="match status" value="1"/>
</dbReference>
<evidence type="ECO:0000313" key="6">
    <source>
        <dbReference type="Proteomes" id="UP000664109"/>
    </source>
</evidence>
<comment type="caution">
    <text evidence="5">The sequence shown here is derived from an EMBL/GenBank/DDBJ whole genome shotgun (WGS) entry which is preliminary data.</text>
</comment>
<sequence length="174" mass="19060">MRPLPCPRGAPPPPAPPPRGEPRGATAPPGTVPHVVGVHLHLERDGRVLLGLRHPDTPYAGGLWHALAGHCEDESATACLVREAYEEAGLVIDAADLRLVHTVHAAGRDGPPRLQLFFRARRWEGDPEVREPDKCVAWRWWEAGEPPERLVPYTRAALDGIRAGRPYSETGWPG</sequence>
<dbReference type="PANTHER" id="PTHR43046:SF14">
    <property type="entry name" value="MUTT_NUDIX FAMILY PROTEIN"/>
    <property type="match status" value="1"/>
</dbReference>
<dbReference type="InterPro" id="IPR015797">
    <property type="entry name" value="NUDIX_hydrolase-like_dom_sf"/>
</dbReference>
<gene>
    <name evidence="5" type="ORF">JE024_00990</name>
</gene>
<keyword evidence="6" id="KW-1185">Reference proteome</keyword>
<dbReference type="EMBL" id="JAFEJA010000001">
    <property type="protein sequence ID" value="MBM9617325.1"/>
    <property type="molecule type" value="Genomic_DNA"/>
</dbReference>